<protein>
    <submittedName>
        <fullName evidence="2">Uncharacterized protein</fullName>
    </submittedName>
</protein>
<accession>A0A0C9UBC3</accession>
<evidence type="ECO:0000313" key="2">
    <source>
        <dbReference type="EMBL" id="KIJ31894.1"/>
    </source>
</evidence>
<gene>
    <name evidence="2" type="ORF">M422DRAFT_266391</name>
</gene>
<name>A0A0C9UBC3_SPHS4</name>
<dbReference type="AlphaFoldDB" id="A0A0C9UBC3"/>
<keyword evidence="3" id="KW-1185">Reference proteome</keyword>
<keyword evidence="1" id="KW-1133">Transmembrane helix</keyword>
<proteinExistence type="predicted"/>
<evidence type="ECO:0000256" key="1">
    <source>
        <dbReference type="SAM" id="Phobius"/>
    </source>
</evidence>
<dbReference type="Proteomes" id="UP000054279">
    <property type="component" value="Unassembled WGS sequence"/>
</dbReference>
<reference evidence="2 3" key="1">
    <citation type="submission" date="2014-06" db="EMBL/GenBank/DDBJ databases">
        <title>Evolutionary Origins and Diversification of the Mycorrhizal Mutualists.</title>
        <authorList>
            <consortium name="DOE Joint Genome Institute"/>
            <consortium name="Mycorrhizal Genomics Consortium"/>
            <person name="Kohler A."/>
            <person name="Kuo A."/>
            <person name="Nagy L.G."/>
            <person name="Floudas D."/>
            <person name="Copeland A."/>
            <person name="Barry K.W."/>
            <person name="Cichocki N."/>
            <person name="Veneault-Fourrey C."/>
            <person name="LaButti K."/>
            <person name="Lindquist E.A."/>
            <person name="Lipzen A."/>
            <person name="Lundell T."/>
            <person name="Morin E."/>
            <person name="Murat C."/>
            <person name="Riley R."/>
            <person name="Ohm R."/>
            <person name="Sun H."/>
            <person name="Tunlid A."/>
            <person name="Henrissat B."/>
            <person name="Grigoriev I.V."/>
            <person name="Hibbett D.S."/>
            <person name="Martin F."/>
        </authorList>
    </citation>
    <scope>NUCLEOTIDE SEQUENCE [LARGE SCALE GENOMIC DNA]</scope>
    <source>
        <strain evidence="2 3">SS14</strain>
    </source>
</reference>
<dbReference type="HOGENOM" id="CLU_1300377_0_0_1"/>
<sequence>MTTPFEPTYAPVHAVTPFGHDHYIIVWRYFRTISDRHSNSVKSMEKIVLSAFDFKPPYAMNTRIFLAPYNKWFRLIGRASIFEKEEDGCSMDYRAVLIHTDCNGEEKVVIPVPDIFFEENFDLPPPSTPLPSLPASALTIANPPPTPSMHHYPPSTGHIEEQLGEAHQSQSRTWKQLMKDNWLTIFVVVLCIVTLCVFVPIFAFN</sequence>
<keyword evidence="1" id="KW-0472">Membrane</keyword>
<evidence type="ECO:0000313" key="3">
    <source>
        <dbReference type="Proteomes" id="UP000054279"/>
    </source>
</evidence>
<organism evidence="2 3">
    <name type="scientific">Sphaerobolus stellatus (strain SS14)</name>
    <dbReference type="NCBI Taxonomy" id="990650"/>
    <lineage>
        <taxon>Eukaryota</taxon>
        <taxon>Fungi</taxon>
        <taxon>Dikarya</taxon>
        <taxon>Basidiomycota</taxon>
        <taxon>Agaricomycotina</taxon>
        <taxon>Agaricomycetes</taxon>
        <taxon>Phallomycetidae</taxon>
        <taxon>Geastrales</taxon>
        <taxon>Sphaerobolaceae</taxon>
        <taxon>Sphaerobolus</taxon>
    </lineage>
</organism>
<keyword evidence="1" id="KW-0812">Transmembrane</keyword>
<dbReference type="EMBL" id="KN837235">
    <property type="protein sequence ID" value="KIJ31894.1"/>
    <property type="molecule type" value="Genomic_DNA"/>
</dbReference>
<feature type="transmembrane region" description="Helical" evidence="1">
    <location>
        <begin position="182"/>
        <end position="204"/>
    </location>
</feature>